<sequence length="70" mass="7835">IGKAIHIGVDLALVSAFLAGVKRNTGLTVDFDKIENKEIQYYSGKYLDVGEKVFDYSAAWLASSDYFKRK</sequence>
<dbReference type="PANTHER" id="PTHR28075:SF1">
    <property type="entry name" value="DUF1748-DOMAIN-CONTAINING PROTEIN"/>
    <property type="match status" value="1"/>
</dbReference>
<dbReference type="InterPro" id="IPR013726">
    <property type="entry name" value="Mitofissin"/>
</dbReference>
<proteinExistence type="predicted"/>
<dbReference type="GeneID" id="4838487"/>
<dbReference type="RefSeq" id="XP_001384618.1">
    <property type="nucleotide sequence ID" value="XM_001384581.1"/>
</dbReference>
<reference evidence="1 2" key="1">
    <citation type="journal article" date="2007" name="Nat. Biotechnol.">
        <title>Genome sequence of the lignocellulose-bioconverting and xylose-fermenting yeast Pichia stipitis.</title>
        <authorList>
            <person name="Jeffries T.W."/>
            <person name="Grigoriev I.V."/>
            <person name="Grimwood J."/>
            <person name="Laplaza J.M."/>
            <person name="Aerts A."/>
            <person name="Salamov A."/>
            <person name="Schmutz J."/>
            <person name="Lindquist E."/>
            <person name="Dehal P."/>
            <person name="Shapiro H."/>
            <person name="Jin Y.S."/>
            <person name="Passoth V."/>
            <person name="Richardson P.M."/>
        </authorList>
    </citation>
    <scope>NUCLEOTIDE SEQUENCE [LARGE SCALE GENOMIC DNA]</scope>
    <source>
        <strain evidence="2">ATCC 58785 / CBS 6054 / NBRC 10063 / NRRL Y-11545</strain>
    </source>
</reference>
<dbReference type="GO" id="GO:0000423">
    <property type="term" value="P:mitophagy"/>
    <property type="evidence" value="ECO:0007669"/>
    <property type="project" value="EnsemblFungi"/>
</dbReference>
<feature type="non-terminal residue" evidence="1">
    <location>
        <position position="1"/>
    </location>
</feature>
<dbReference type="GO" id="GO:0000266">
    <property type="term" value="P:mitochondrial fission"/>
    <property type="evidence" value="ECO:0007669"/>
    <property type="project" value="EnsemblFungi"/>
</dbReference>
<dbReference type="EMBL" id="CP000498">
    <property type="protein sequence ID" value="ABN66589.1"/>
    <property type="molecule type" value="Genomic_DNA"/>
</dbReference>
<keyword evidence="2" id="KW-1185">Reference proteome</keyword>
<dbReference type="InParanoid" id="A3LUH1"/>
<accession>A3LUH1</accession>
<gene>
    <name evidence="1" type="ORF">PICST_44570</name>
</gene>
<dbReference type="HOGENOM" id="CLU_151392_1_1_1"/>
<protein>
    <recommendedName>
        <fullName evidence="3">DUF1748-domain-containing protein</fullName>
    </recommendedName>
</protein>
<dbReference type="FunCoup" id="A3LUH1">
    <property type="interactions" value="1"/>
</dbReference>
<dbReference type="GO" id="GO:0008289">
    <property type="term" value="F:lipid binding"/>
    <property type="evidence" value="ECO:0007669"/>
    <property type="project" value="EnsemblFungi"/>
</dbReference>
<dbReference type="PANTHER" id="PTHR28075">
    <property type="entry name" value="CHROMOSOME 16, WHOLE GENOME SHOTGUN SEQUENCE"/>
    <property type="match status" value="1"/>
</dbReference>
<dbReference type="GO" id="GO:0005758">
    <property type="term" value="C:mitochondrial intermembrane space"/>
    <property type="evidence" value="ECO:0007669"/>
    <property type="project" value="EnsemblFungi"/>
</dbReference>
<dbReference type="Pfam" id="PF08520">
    <property type="entry name" value="Mitofissin"/>
    <property type="match status" value="1"/>
</dbReference>
<dbReference type="KEGG" id="pic:PICST_44570"/>
<name>A3LUH1_PICST</name>
<dbReference type="AlphaFoldDB" id="A3LUH1"/>
<dbReference type="OrthoDB" id="16824at2759"/>
<dbReference type="eggNOG" id="ENOG502S6Z8">
    <property type="taxonomic scope" value="Eukaryota"/>
</dbReference>
<evidence type="ECO:0000313" key="2">
    <source>
        <dbReference type="Proteomes" id="UP000002258"/>
    </source>
</evidence>
<organism evidence="1 2">
    <name type="scientific">Scheffersomyces stipitis (strain ATCC 58785 / CBS 6054 / NBRC 10063 / NRRL Y-11545)</name>
    <name type="common">Yeast</name>
    <name type="synonym">Pichia stipitis</name>
    <dbReference type="NCBI Taxonomy" id="322104"/>
    <lineage>
        <taxon>Eukaryota</taxon>
        <taxon>Fungi</taxon>
        <taxon>Dikarya</taxon>
        <taxon>Ascomycota</taxon>
        <taxon>Saccharomycotina</taxon>
        <taxon>Pichiomycetes</taxon>
        <taxon>Debaryomycetaceae</taxon>
        <taxon>Scheffersomyces</taxon>
    </lineage>
</organism>
<evidence type="ECO:0008006" key="3">
    <source>
        <dbReference type="Google" id="ProtNLM"/>
    </source>
</evidence>
<dbReference type="OMA" id="NKEVGKW"/>
<evidence type="ECO:0000313" key="1">
    <source>
        <dbReference type="EMBL" id="ABN66589.1"/>
    </source>
</evidence>
<dbReference type="Proteomes" id="UP000002258">
    <property type="component" value="Chromosome 4"/>
</dbReference>